<dbReference type="EC" id="2.6.1.-" evidence="6"/>
<evidence type="ECO:0000256" key="4">
    <source>
        <dbReference type="ARBA" id="ARBA00022679"/>
    </source>
</evidence>
<dbReference type="GO" id="GO:0006520">
    <property type="term" value="P:amino acid metabolic process"/>
    <property type="evidence" value="ECO:0007669"/>
    <property type="project" value="InterPro"/>
</dbReference>
<accession>A0A1H9TF89</accession>
<dbReference type="InterPro" id="IPR015421">
    <property type="entry name" value="PyrdxlP-dep_Trfase_major"/>
</dbReference>
<dbReference type="AlphaFoldDB" id="A0A1H9TF89"/>
<sequence>MQISRRAQQAAPFHVMEVAERASELAAQGADVICLNVGEPDFGAAPAVLGALAQLKDQSLGYTGAAGLPPLRAAIADFYRARHGVEIDPSRVIVTSGATGALLLALAALVDPGDEVLMADPTYPCNVQIAEAFGARVRLLPTVPAQRYQLDAALVESSWSERTRGVMVASPANPTGSCMSTAELGQLSGLIRERSGWLLCDEIYLDLTDGDAPGGSRRSVLNIDPDAVVVNSFSKFFGMTGWRLGWAIVPPELVEPLERLSQNYVICPSVLAQRAALECFTPPTLALLDARRAEFRARRDLVLEGLDRLGIPVPVAPDGAFYVYMDVSGTGLDSAQFCTRVLREAHVALTPGVDFGPSTAATHVRLSYSASREKLSEALRRLDAFLGGL</sequence>
<dbReference type="OrthoDB" id="9763453at2"/>
<dbReference type="STRING" id="64702.SAMN05443377_12232"/>
<dbReference type="InterPro" id="IPR015424">
    <property type="entry name" value="PyrdxlP-dep_Trfase"/>
</dbReference>
<organism evidence="8 9">
    <name type="scientific">Propionibacterium cyclohexanicum</name>
    <dbReference type="NCBI Taxonomy" id="64702"/>
    <lineage>
        <taxon>Bacteria</taxon>
        <taxon>Bacillati</taxon>
        <taxon>Actinomycetota</taxon>
        <taxon>Actinomycetes</taxon>
        <taxon>Propionibacteriales</taxon>
        <taxon>Propionibacteriaceae</taxon>
        <taxon>Propionibacterium</taxon>
    </lineage>
</organism>
<evidence type="ECO:0000313" key="8">
    <source>
        <dbReference type="EMBL" id="SER95895.1"/>
    </source>
</evidence>
<dbReference type="Proteomes" id="UP000198815">
    <property type="component" value="Unassembled WGS sequence"/>
</dbReference>
<name>A0A1H9TF89_9ACTN</name>
<dbReference type="GO" id="GO:0030170">
    <property type="term" value="F:pyridoxal phosphate binding"/>
    <property type="evidence" value="ECO:0007669"/>
    <property type="project" value="InterPro"/>
</dbReference>
<evidence type="ECO:0000256" key="1">
    <source>
        <dbReference type="ARBA" id="ARBA00001933"/>
    </source>
</evidence>
<evidence type="ECO:0000256" key="2">
    <source>
        <dbReference type="ARBA" id="ARBA00007441"/>
    </source>
</evidence>
<gene>
    <name evidence="8" type="ORF">SAMN05443377_12232</name>
</gene>
<protein>
    <recommendedName>
        <fullName evidence="6">Aminotransferase</fullName>
        <ecNumber evidence="6">2.6.1.-</ecNumber>
    </recommendedName>
</protein>
<dbReference type="EMBL" id="FOGZ01000022">
    <property type="protein sequence ID" value="SER95895.1"/>
    <property type="molecule type" value="Genomic_DNA"/>
</dbReference>
<keyword evidence="3 6" id="KW-0032">Aminotransferase</keyword>
<dbReference type="PROSITE" id="PS00105">
    <property type="entry name" value="AA_TRANSFER_CLASS_1"/>
    <property type="match status" value="1"/>
</dbReference>
<dbReference type="InterPro" id="IPR004838">
    <property type="entry name" value="NHTrfase_class1_PyrdxlP-BS"/>
</dbReference>
<dbReference type="Pfam" id="PF00155">
    <property type="entry name" value="Aminotran_1_2"/>
    <property type="match status" value="1"/>
</dbReference>
<keyword evidence="5" id="KW-0663">Pyridoxal phosphate</keyword>
<dbReference type="GO" id="GO:0008483">
    <property type="term" value="F:transaminase activity"/>
    <property type="evidence" value="ECO:0007669"/>
    <property type="project" value="UniProtKB-KW"/>
</dbReference>
<proteinExistence type="inferred from homology"/>
<dbReference type="PANTHER" id="PTHR46383:SF2">
    <property type="entry name" value="AMINOTRANSFERASE"/>
    <property type="match status" value="1"/>
</dbReference>
<keyword evidence="4 6" id="KW-0808">Transferase</keyword>
<evidence type="ECO:0000256" key="6">
    <source>
        <dbReference type="RuleBase" id="RU000481"/>
    </source>
</evidence>
<dbReference type="Gene3D" id="3.40.640.10">
    <property type="entry name" value="Type I PLP-dependent aspartate aminotransferase-like (Major domain)"/>
    <property type="match status" value="1"/>
</dbReference>
<dbReference type="CDD" id="cd00609">
    <property type="entry name" value="AAT_like"/>
    <property type="match status" value="1"/>
</dbReference>
<dbReference type="InterPro" id="IPR004839">
    <property type="entry name" value="Aminotransferase_I/II_large"/>
</dbReference>
<dbReference type="SUPFAM" id="SSF53383">
    <property type="entry name" value="PLP-dependent transferases"/>
    <property type="match status" value="1"/>
</dbReference>
<feature type="domain" description="Aminotransferase class I/classII large" evidence="7">
    <location>
        <begin position="31"/>
        <end position="382"/>
    </location>
</feature>
<comment type="cofactor">
    <cofactor evidence="1 6">
        <name>pyridoxal 5'-phosphate</name>
        <dbReference type="ChEBI" id="CHEBI:597326"/>
    </cofactor>
</comment>
<evidence type="ECO:0000256" key="3">
    <source>
        <dbReference type="ARBA" id="ARBA00022576"/>
    </source>
</evidence>
<evidence type="ECO:0000256" key="5">
    <source>
        <dbReference type="ARBA" id="ARBA00022898"/>
    </source>
</evidence>
<keyword evidence="9" id="KW-1185">Reference proteome</keyword>
<dbReference type="InterPro" id="IPR050596">
    <property type="entry name" value="AspAT/PAT-like"/>
</dbReference>
<reference evidence="8 9" key="1">
    <citation type="submission" date="2016-10" db="EMBL/GenBank/DDBJ databases">
        <authorList>
            <person name="de Groot N.N."/>
        </authorList>
    </citation>
    <scope>NUCLEOTIDE SEQUENCE [LARGE SCALE GENOMIC DNA]</scope>
    <source>
        <strain evidence="8 9">DSM 16859</strain>
    </source>
</reference>
<evidence type="ECO:0000313" key="9">
    <source>
        <dbReference type="Proteomes" id="UP000198815"/>
    </source>
</evidence>
<evidence type="ECO:0000259" key="7">
    <source>
        <dbReference type="Pfam" id="PF00155"/>
    </source>
</evidence>
<dbReference type="RefSeq" id="WP_091970681.1">
    <property type="nucleotide sequence ID" value="NZ_FOGZ01000022.1"/>
</dbReference>
<comment type="similarity">
    <text evidence="2 6">Belongs to the class-I pyridoxal-phosphate-dependent aminotransferase family.</text>
</comment>
<dbReference type="PANTHER" id="PTHR46383">
    <property type="entry name" value="ASPARTATE AMINOTRANSFERASE"/>
    <property type="match status" value="1"/>
</dbReference>